<dbReference type="PROSITE" id="PS50026">
    <property type="entry name" value="EGF_3"/>
    <property type="match status" value="1"/>
</dbReference>
<evidence type="ECO:0000256" key="10">
    <source>
        <dbReference type="PROSITE-ProRule" id="PRU00076"/>
    </source>
</evidence>
<dbReference type="Pfam" id="PF19028">
    <property type="entry name" value="TSP1_spondin"/>
    <property type="match status" value="1"/>
</dbReference>
<dbReference type="InterPro" id="IPR000742">
    <property type="entry name" value="EGF"/>
</dbReference>
<dbReference type="InterPro" id="IPR018097">
    <property type="entry name" value="EGF_Ca-bd_CS"/>
</dbReference>
<evidence type="ECO:0000256" key="7">
    <source>
        <dbReference type="ARBA" id="ARBA00023157"/>
    </source>
</evidence>
<evidence type="ECO:0000256" key="8">
    <source>
        <dbReference type="ARBA" id="ARBA00023180"/>
    </source>
</evidence>
<keyword evidence="4" id="KW-0732">Signal</keyword>
<dbReference type="InterPro" id="IPR002126">
    <property type="entry name" value="Cadherin-like_dom"/>
</dbReference>
<dbReference type="SMART" id="SM00179">
    <property type="entry name" value="EGF_CA"/>
    <property type="match status" value="1"/>
</dbReference>
<evidence type="ECO:0000256" key="5">
    <source>
        <dbReference type="ARBA" id="ARBA00022737"/>
    </source>
</evidence>
<reference evidence="13" key="1">
    <citation type="submission" date="2020-04" db="EMBL/GenBank/DDBJ databases">
        <authorList>
            <person name="Alioto T."/>
            <person name="Alioto T."/>
            <person name="Gomez Garrido J."/>
        </authorList>
    </citation>
    <scope>NUCLEOTIDE SEQUENCE</scope>
    <source>
        <strain evidence="13">A484AB</strain>
    </source>
</reference>
<dbReference type="EMBL" id="CACRXK020002584">
    <property type="protein sequence ID" value="CAB3995019.1"/>
    <property type="molecule type" value="Genomic_DNA"/>
</dbReference>
<dbReference type="SMART" id="SM00112">
    <property type="entry name" value="CA"/>
    <property type="match status" value="7"/>
</dbReference>
<dbReference type="SUPFAM" id="SSF57184">
    <property type="entry name" value="Growth factor receptor domain"/>
    <property type="match status" value="1"/>
</dbReference>
<dbReference type="Pfam" id="PF00028">
    <property type="entry name" value="Cadherin"/>
    <property type="match status" value="2"/>
</dbReference>
<dbReference type="SMART" id="SM00181">
    <property type="entry name" value="EGF"/>
    <property type="match status" value="2"/>
</dbReference>
<dbReference type="GO" id="GO:0007156">
    <property type="term" value="P:homophilic cell adhesion via plasma membrane adhesion molecules"/>
    <property type="evidence" value="ECO:0007669"/>
    <property type="project" value="InterPro"/>
</dbReference>
<dbReference type="Gene3D" id="2.10.25.10">
    <property type="entry name" value="Laminin"/>
    <property type="match status" value="2"/>
</dbReference>
<evidence type="ECO:0000256" key="12">
    <source>
        <dbReference type="SAM" id="Phobius"/>
    </source>
</evidence>
<dbReference type="InterPro" id="IPR036383">
    <property type="entry name" value="TSP1_rpt_sf"/>
</dbReference>
<evidence type="ECO:0000313" key="13">
    <source>
        <dbReference type="EMBL" id="CAB3995019.1"/>
    </source>
</evidence>
<evidence type="ECO:0000256" key="4">
    <source>
        <dbReference type="ARBA" id="ARBA00022729"/>
    </source>
</evidence>
<dbReference type="InterPro" id="IPR001881">
    <property type="entry name" value="EGF-like_Ca-bd_dom"/>
</dbReference>
<feature type="compositionally biased region" description="Polar residues" evidence="11">
    <location>
        <begin position="1475"/>
        <end position="1491"/>
    </location>
</feature>
<keyword evidence="14" id="KW-1185">Reference proteome</keyword>
<dbReference type="PROSITE" id="PS01186">
    <property type="entry name" value="EGF_2"/>
    <property type="match status" value="1"/>
</dbReference>
<evidence type="ECO:0000313" key="14">
    <source>
        <dbReference type="Proteomes" id="UP001152795"/>
    </source>
</evidence>
<keyword evidence="2 10" id="KW-0245">EGF-like domain</keyword>
<organism evidence="13 14">
    <name type="scientific">Paramuricea clavata</name>
    <name type="common">Red gorgonian</name>
    <name type="synonym">Violescent sea-whip</name>
    <dbReference type="NCBI Taxonomy" id="317549"/>
    <lineage>
        <taxon>Eukaryota</taxon>
        <taxon>Metazoa</taxon>
        <taxon>Cnidaria</taxon>
        <taxon>Anthozoa</taxon>
        <taxon>Octocorallia</taxon>
        <taxon>Malacalcyonacea</taxon>
        <taxon>Plexauridae</taxon>
        <taxon>Paramuricea</taxon>
    </lineage>
</organism>
<dbReference type="GO" id="GO:0005509">
    <property type="term" value="F:calcium ion binding"/>
    <property type="evidence" value="ECO:0007669"/>
    <property type="project" value="UniProtKB-UniRule"/>
</dbReference>
<keyword evidence="9" id="KW-0106">Calcium</keyword>
<dbReference type="Proteomes" id="UP001152795">
    <property type="component" value="Unassembled WGS sequence"/>
</dbReference>
<dbReference type="InterPro" id="IPR000884">
    <property type="entry name" value="TSP1_rpt"/>
</dbReference>
<dbReference type="InterPro" id="IPR044004">
    <property type="entry name" value="TSP1_spondin_dom"/>
</dbReference>
<dbReference type="SUPFAM" id="SSF49313">
    <property type="entry name" value="Cadherin-like"/>
    <property type="match status" value="6"/>
</dbReference>
<keyword evidence="12" id="KW-0472">Membrane</keyword>
<keyword evidence="8" id="KW-0325">Glycoprotein</keyword>
<feature type="region of interest" description="Disordered" evidence="11">
    <location>
        <begin position="1474"/>
        <end position="1503"/>
    </location>
</feature>
<dbReference type="CDD" id="cd11304">
    <property type="entry name" value="Cadherin_repeat"/>
    <property type="match status" value="7"/>
</dbReference>
<dbReference type="PROSITE" id="PS00010">
    <property type="entry name" value="ASX_HYDROXYL"/>
    <property type="match status" value="1"/>
</dbReference>
<dbReference type="PROSITE" id="PS50268">
    <property type="entry name" value="CADHERIN_2"/>
    <property type="match status" value="7"/>
</dbReference>
<dbReference type="PROSITE" id="PS01187">
    <property type="entry name" value="EGF_CA"/>
    <property type="match status" value="1"/>
</dbReference>
<sequence>MKFVFSTGWTSWSACSKKCEIGSRTRYRRITTYPAHGGSSCPTLVRVDGCGQVNGGCGDRCIENDGRCVCTSNPGYELQGDRKSCADKNECSDGSAACINSNCRNTDGSYVCDCFSGYQLSSNPRQCVPKSCTPLTAPQCPADAYRDEFGTTCMPATINCHDGYQYQRSCTLKCADSYKLAVIAQPNFRQKFAENFTTVDFDSPSDRTVCSLDSNSRTVSWDWNPGTTPYYCRRLNDPPLGVTISKTVINEKESVLTPVGKLSATDPQKDHLIFGISNSEGNLHFLIQGNMLLVKTPLVWTPNLGDNTYSVVVNVSDNGSPVMHSAATLHITVLNINDPPYGLELSNNDIFENVPVNSIVGNLTAIDDDVDPRRTSNFSWEIVDSDNGFFSLSGNEILVAKSLDHESKNIHKIQVRCTDYGNPRKTSQVVSMFISVRDSNESPKHINLTNHRVSENSPVGRLVGKIIATDEDNDTLSFDLQGTDSKVLDKFELEGSGTCALRLENGRPTQSCSVPLVVKGSLDYEMENEYIIWVGVTDPGRVTRKQFRIEVENVNERPTDILISDDRVPENSPGGTVVGEFLVQDPDNKNGLTQIHTCSLVNSLNGDEDAFYIAQINQRNLLRIKANKILDFETKKVYNITVFCKDTNLGISKLLLIKVTDVNERPTSLVISSTSVNESESSMIYIGTLSAKDPEGINQTFIYTVRDSQSFRIGGTNKDQLFFLGPLDFEHTPSISVHARVTDNGGLYLEKIFTITVQDVNDPPTDIRLQRADAKLPEDSGENVFISQVEMIDQDSSTRASCRLLNSSNDRVKLISMILVVGPTITDYERLDSSKSLQILVRCEDQYGASITRWINLPVEDVNEPPTRLTLSKFEIRENKNDTLVGILEITDPDVGQRHRCTILDDDTPFYINSSTNPPTLKTVRPLDFESSRVEYVDINCKDIVLDQAEHFIEEQFKINVIDVNEAPQILCNTPFFASPSFSRGAVLGQIQSYDPDNERYHMSKKQNPNGPFEIRKQRLNIRFENENIPWPFYFTQNEIIHLKKQPTAEEYNSSITFRIRVDDDGTVLERKNGAEEYRIKKDETKYSVHNCSVLIGSNETEIDFQLSSNTVPENSTYGTIIIGYLSRTPLLDDEQISYHILEVTNITQPFEIDRNILKVKLDNTLDYERLPADKSLPITISSVASISGVFTKQFLIEVLDVNEMPTAICLTSPRPRENCSVVGHFLIEDLDYPELQCGISETNDLKNYSSQLSEYTCHIQEGVDTLSNKVFVNEYFYIQDSPPTLYVNKTVFTRGDTSYDIPIVCRSTLYPLHILPTTLNVNITVPDNPNCRHGELCASCPEPKYCLSHVAAASKCVGEDYRINSTVAIPVSTFEKHDFVSMFEDYVTSLIEGTSEGKTLAQLVQDFNNQNDASRRRREVEYSDVYVEQLVHVGQGTSTNVVFAVAEKPSYDLIPASAACKLLKNTEVKCLADDTNTSPGNGDDPNTSPGNGDDPNIAPARDDPGERGFPLWIVYTIAGLLLVAFIVTVVVIRRKRRKAKKKRDNNSAPVRFNHHDNTVALDSNSMYEIPFQDRDQSYYSHSGPSNPFVLEKQKVCLDPAFANPGYCADGDWKRGGPSTSRQSTMNHYEANPFPVYESIDGDLHARVHDAGAQFGRNGYETTE</sequence>
<evidence type="ECO:0000256" key="1">
    <source>
        <dbReference type="ARBA" id="ARBA00004167"/>
    </source>
</evidence>
<keyword evidence="6 12" id="KW-1133">Transmembrane helix</keyword>
<dbReference type="PROSITE" id="PS50092">
    <property type="entry name" value="TSP1"/>
    <property type="match status" value="1"/>
</dbReference>
<dbReference type="PANTHER" id="PTHR24028">
    <property type="entry name" value="CADHERIN-87A"/>
    <property type="match status" value="1"/>
</dbReference>
<protein>
    <submittedName>
        <fullName evidence="13">Protocadherin Fat 4-like</fullName>
    </submittedName>
</protein>
<evidence type="ECO:0000256" key="9">
    <source>
        <dbReference type="PROSITE-ProRule" id="PRU00043"/>
    </source>
</evidence>
<evidence type="ECO:0000256" key="2">
    <source>
        <dbReference type="ARBA" id="ARBA00022536"/>
    </source>
</evidence>
<dbReference type="Gene3D" id="2.20.100.10">
    <property type="entry name" value="Thrombospondin type-1 (TSP1) repeat"/>
    <property type="match status" value="1"/>
</dbReference>
<keyword evidence="7" id="KW-1015">Disulfide bond</keyword>
<dbReference type="PANTHER" id="PTHR24028:SF316">
    <property type="entry name" value="NEURAL-CADHERIN-LIKE"/>
    <property type="match status" value="1"/>
</dbReference>
<proteinExistence type="predicted"/>
<dbReference type="InterPro" id="IPR050174">
    <property type="entry name" value="Protocadherin/Cadherin-CA"/>
</dbReference>
<dbReference type="Gene3D" id="2.60.40.60">
    <property type="entry name" value="Cadherins"/>
    <property type="match status" value="7"/>
</dbReference>
<comment type="subcellular location">
    <subcellularLocation>
        <location evidence="1">Membrane</location>
        <topology evidence="1">Single-pass membrane protein</topology>
    </subcellularLocation>
</comment>
<dbReference type="InterPro" id="IPR015919">
    <property type="entry name" value="Cadherin-like_sf"/>
</dbReference>
<comment type="caution">
    <text evidence="13">The sequence shown here is derived from an EMBL/GenBank/DDBJ whole genome shotgun (WGS) entry which is preliminary data.</text>
</comment>
<dbReference type="PROSITE" id="PS51257">
    <property type="entry name" value="PROKAR_LIPOPROTEIN"/>
    <property type="match status" value="1"/>
</dbReference>
<accession>A0A7D9HVU4</accession>
<dbReference type="OrthoDB" id="5963868at2759"/>
<dbReference type="InterPro" id="IPR000152">
    <property type="entry name" value="EGF-type_Asp/Asn_hydroxyl_site"/>
</dbReference>
<keyword evidence="3 12" id="KW-0812">Transmembrane</keyword>
<keyword evidence="5" id="KW-0677">Repeat</keyword>
<evidence type="ECO:0000256" key="6">
    <source>
        <dbReference type="ARBA" id="ARBA00022989"/>
    </source>
</evidence>
<evidence type="ECO:0000256" key="11">
    <source>
        <dbReference type="SAM" id="MobiDB-lite"/>
    </source>
</evidence>
<comment type="caution">
    <text evidence="10">Lacks conserved residue(s) required for the propagation of feature annotation.</text>
</comment>
<evidence type="ECO:0000256" key="3">
    <source>
        <dbReference type="ARBA" id="ARBA00022692"/>
    </source>
</evidence>
<gene>
    <name evidence="13" type="ORF">PACLA_8A086060</name>
</gene>
<dbReference type="CDD" id="cd00054">
    <property type="entry name" value="EGF_CA"/>
    <property type="match status" value="1"/>
</dbReference>
<dbReference type="SUPFAM" id="SSF82895">
    <property type="entry name" value="TSP-1 type 1 repeat"/>
    <property type="match status" value="1"/>
</dbReference>
<name>A0A7D9HVU4_PARCT</name>
<dbReference type="InterPro" id="IPR009030">
    <property type="entry name" value="Growth_fac_rcpt_cys_sf"/>
</dbReference>
<dbReference type="PRINTS" id="PR00205">
    <property type="entry name" value="CADHERIN"/>
</dbReference>
<dbReference type="GO" id="GO:0005886">
    <property type="term" value="C:plasma membrane"/>
    <property type="evidence" value="ECO:0007669"/>
    <property type="project" value="TreeGrafter"/>
</dbReference>
<feature type="transmembrane region" description="Helical" evidence="12">
    <location>
        <begin position="1510"/>
        <end position="1533"/>
    </location>
</feature>